<reference evidence="1" key="1">
    <citation type="submission" date="2014-09" db="EMBL/GenBank/DDBJ databases">
        <authorList>
            <person name="Magalhaes I.L.F."/>
            <person name="Oliveira U."/>
            <person name="Santos F.R."/>
            <person name="Vidigal T.H.D.A."/>
            <person name="Brescovit A.D."/>
            <person name="Santos A.J."/>
        </authorList>
    </citation>
    <scope>NUCLEOTIDE SEQUENCE</scope>
    <source>
        <tissue evidence="1">Shoot tissue taken approximately 20 cm above the soil surface</tissue>
    </source>
</reference>
<reference evidence="1" key="2">
    <citation type="journal article" date="2015" name="Data Brief">
        <title>Shoot transcriptome of the giant reed, Arundo donax.</title>
        <authorList>
            <person name="Barrero R.A."/>
            <person name="Guerrero F.D."/>
            <person name="Moolhuijzen P."/>
            <person name="Goolsby J.A."/>
            <person name="Tidwell J."/>
            <person name="Bellgard S.E."/>
            <person name="Bellgard M.I."/>
        </authorList>
    </citation>
    <scope>NUCLEOTIDE SEQUENCE</scope>
    <source>
        <tissue evidence="1">Shoot tissue taken approximately 20 cm above the soil surface</tissue>
    </source>
</reference>
<organism evidence="1">
    <name type="scientific">Arundo donax</name>
    <name type="common">Giant reed</name>
    <name type="synonym">Donax arundinaceus</name>
    <dbReference type="NCBI Taxonomy" id="35708"/>
    <lineage>
        <taxon>Eukaryota</taxon>
        <taxon>Viridiplantae</taxon>
        <taxon>Streptophyta</taxon>
        <taxon>Embryophyta</taxon>
        <taxon>Tracheophyta</taxon>
        <taxon>Spermatophyta</taxon>
        <taxon>Magnoliopsida</taxon>
        <taxon>Liliopsida</taxon>
        <taxon>Poales</taxon>
        <taxon>Poaceae</taxon>
        <taxon>PACMAD clade</taxon>
        <taxon>Arundinoideae</taxon>
        <taxon>Arundineae</taxon>
        <taxon>Arundo</taxon>
    </lineage>
</organism>
<evidence type="ECO:0000313" key="1">
    <source>
        <dbReference type="EMBL" id="JAD99504.1"/>
    </source>
</evidence>
<dbReference type="EMBL" id="GBRH01198391">
    <property type="protein sequence ID" value="JAD99504.1"/>
    <property type="molecule type" value="Transcribed_RNA"/>
</dbReference>
<accession>A0A0A9EFH4</accession>
<protein>
    <submittedName>
        <fullName evidence="1">Uncharacterized protein</fullName>
    </submittedName>
</protein>
<dbReference type="AlphaFoldDB" id="A0A0A9EFH4"/>
<sequence>MNRVNVLDLAPHVKMHHLPPKDTRSPQMIIHAETIP</sequence>
<name>A0A0A9EFH4_ARUDO</name>
<proteinExistence type="predicted"/>